<evidence type="ECO:0000313" key="2">
    <source>
        <dbReference type="EMBL" id="RNA27982.1"/>
    </source>
</evidence>
<evidence type="ECO:0000256" key="1">
    <source>
        <dbReference type="SAM" id="Phobius"/>
    </source>
</evidence>
<name>A0A3M7RWW9_BRAPC</name>
<keyword evidence="1" id="KW-1133">Transmembrane helix</keyword>
<dbReference type="Proteomes" id="UP000276133">
    <property type="component" value="Unassembled WGS sequence"/>
</dbReference>
<gene>
    <name evidence="2" type="ORF">BpHYR1_008972</name>
</gene>
<evidence type="ECO:0000313" key="3">
    <source>
        <dbReference type="Proteomes" id="UP000276133"/>
    </source>
</evidence>
<feature type="transmembrane region" description="Helical" evidence="1">
    <location>
        <begin position="28"/>
        <end position="48"/>
    </location>
</feature>
<dbReference type="EMBL" id="REGN01002457">
    <property type="protein sequence ID" value="RNA27982.1"/>
    <property type="molecule type" value="Genomic_DNA"/>
</dbReference>
<dbReference type="AlphaFoldDB" id="A0A3M7RWW9"/>
<reference evidence="2 3" key="1">
    <citation type="journal article" date="2018" name="Sci. Rep.">
        <title>Genomic signatures of local adaptation to the degree of environmental predictability in rotifers.</title>
        <authorList>
            <person name="Franch-Gras L."/>
            <person name="Hahn C."/>
            <person name="Garcia-Roger E.M."/>
            <person name="Carmona M.J."/>
            <person name="Serra M."/>
            <person name="Gomez A."/>
        </authorList>
    </citation>
    <scope>NUCLEOTIDE SEQUENCE [LARGE SCALE GENOMIC DNA]</scope>
    <source>
        <strain evidence="2">HYR1</strain>
    </source>
</reference>
<keyword evidence="1" id="KW-0812">Transmembrane</keyword>
<comment type="caution">
    <text evidence="2">The sequence shown here is derived from an EMBL/GenBank/DDBJ whole genome shotgun (WGS) entry which is preliminary data.</text>
</comment>
<keyword evidence="3" id="KW-1185">Reference proteome</keyword>
<organism evidence="2 3">
    <name type="scientific">Brachionus plicatilis</name>
    <name type="common">Marine rotifer</name>
    <name type="synonym">Brachionus muelleri</name>
    <dbReference type="NCBI Taxonomy" id="10195"/>
    <lineage>
        <taxon>Eukaryota</taxon>
        <taxon>Metazoa</taxon>
        <taxon>Spiralia</taxon>
        <taxon>Gnathifera</taxon>
        <taxon>Rotifera</taxon>
        <taxon>Eurotatoria</taxon>
        <taxon>Monogononta</taxon>
        <taxon>Pseudotrocha</taxon>
        <taxon>Ploima</taxon>
        <taxon>Brachionidae</taxon>
        <taxon>Brachionus</taxon>
    </lineage>
</organism>
<accession>A0A3M7RWW9</accession>
<keyword evidence="1" id="KW-0472">Membrane</keyword>
<sequence>MITNFVITSIFLTQYFTYQMKILRTDLAFNYMLVDQLMLCFFVVVVILQSSLNNRMCLGGENGHQIITDRRYKFDPS</sequence>
<proteinExistence type="predicted"/>
<protein>
    <submittedName>
        <fullName evidence="2">Uncharacterized protein</fullName>
    </submittedName>
</protein>